<dbReference type="GeneID" id="107003960"/>
<dbReference type="Proteomes" id="UP000694930">
    <property type="component" value="Chromosome 11"/>
</dbReference>
<protein>
    <submittedName>
        <fullName evidence="2">Uncharacterized protein LOC107003960</fullName>
    </submittedName>
</protein>
<dbReference type="RefSeq" id="XP_027768699.1">
    <property type="nucleotide sequence ID" value="XM_027912898.1"/>
</dbReference>
<gene>
    <name evidence="2" type="primary">LOC107003960</name>
</gene>
<keyword evidence="1" id="KW-1185">Reference proteome</keyword>
<evidence type="ECO:0000313" key="2">
    <source>
        <dbReference type="RefSeq" id="XP_027768699.1"/>
    </source>
</evidence>
<reference evidence="1" key="1">
    <citation type="journal article" date="2014" name="Nat. Genet.">
        <title>The genome of the stress-tolerant wild tomato species Solanum pennellii.</title>
        <authorList>
            <person name="Bolger A."/>
            <person name="Scossa F."/>
            <person name="Bolger M.E."/>
            <person name="Lanz C."/>
            <person name="Maumus F."/>
            <person name="Tohge T."/>
            <person name="Quesneville H."/>
            <person name="Alseekh S."/>
            <person name="Sorensen I."/>
            <person name="Lichtenstein G."/>
            <person name="Fich E.A."/>
            <person name="Conte M."/>
            <person name="Keller H."/>
            <person name="Schneeberger K."/>
            <person name="Schwacke R."/>
            <person name="Ofner I."/>
            <person name="Vrebalov J."/>
            <person name="Xu Y."/>
            <person name="Osorio S."/>
            <person name="Aflitos S.A."/>
            <person name="Schijlen E."/>
            <person name="Jimenez-Gomez J.M."/>
            <person name="Ryngajllo M."/>
            <person name="Kimura S."/>
            <person name="Kumar R."/>
            <person name="Koenig D."/>
            <person name="Headland L.R."/>
            <person name="Maloof J.N."/>
            <person name="Sinha N."/>
            <person name="van Ham R.C."/>
            <person name="Lankhorst R.K."/>
            <person name="Mao L."/>
            <person name="Vogel A."/>
            <person name="Arsova B."/>
            <person name="Panstruga R."/>
            <person name="Fei Z."/>
            <person name="Rose J.K."/>
            <person name="Zamir D."/>
            <person name="Carrari F."/>
            <person name="Giovannoni J.J."/>
            <person name="Weigel D."/>
            <person name="Usadel B."/>
            <person name="Fernie A.R."/>
        </authorList>
    </citation>
    <scope>NUCLEOTIDE SEQUENCE [LARGE SCALE GENOMIC DNA]</scope>
    <source>
        <strain evidence="1">cv. LA0716</strain>
    </source>
</reference>
<evidence type="ECO:0000313" key="1">
    <source>
        <dbReference type="Proteomes" id="UP000694930"/>
    </source>
</evidence>
<organism evidence="1 2">
    <name type="scientific">Solanum pennellii</name>
    <name type="common">Tomato</name>
    <name type="synonym">Lycopersicon pennellii</name>
    <dbReference type="NCBI Taxonomy" id="28526"/>
    <lineage>
        <taxon>Eukaryota</taxon>
        <taxon>Viridiplantae</taxon>
        <taxon>Streptophyta</taxon>
        <taxon>Embryophyta</taxon>
        <taxon>Tracheophyta</taxon>
        <taxon>Spermatophyta</taxon>
        <taxon>Magnoliopsida</taxon>
        <taxon>eudicotyledons</taxon>
        <taxon>Gunneridae</taxon>
        <taxon>Pentapetalae</taxon>
        <taxon>asterids</taxon>
        <taxon>lamiids</taxon>
        <taxon>Solanales</taxon>
        <taxon>Solanaceae</taxon>
        <taxon>Solanoideae</taxon>
        <taxon>Solaneae</taxon>
        <taxon>Solanum</taxon>
        <taxon>Solanum subgen. Lycopersicon</taxon>
    </lineage>
</organism>
<dbReference type="PANTHER" id="PTHR31973">
    <property type="entry name" value="POLYPROTEIN, PUTATIVE-RELATED"/>
    <property type="match status" value="1"/>
</dbReference>
<reference evidence="2" key="2">
    <citation type="submission" date="2025-08" db="UniProtKB">
        <authorList>
            <consortium name="RefSeq"/>
        </authorList>
    </citation>
    <scope>IDENTIFICATION</scope>
</reference>
<accession>A0ABM1UYY1</accession>
<sequence length="331" mass="38106">MCPPIKIHNDVGVKVFLDQMRVNLDFFRKYPLCITLKDHELYSEGHGVLITDRINFDVRLSQTNIDLYSNNSIRLIRMNLDGVVNDNSEIDNDIICDHSYLFVVDNQIYNNKETLKEVMRHVGLVEKFSFLVAHCNASNYHLNCISKTCSWMMRASSLNKSNLFKVRKYIAQHTCSVRERVYARRQGIIDVVAVLIMEKYIDPSTVYTPKDIADDMLKLHGVSLMYIHAWRAKEKAVKFVRGDPAESYARLPGYFYILEQTYPGSVLKIKRKEGDIFLYAFVALEACIRGWEYCRPIVIVDRAGLKCSYGGTMLTASTMDPGGKFLSYLIF</sequence>
<name>A0ABM1UYY1_SOLPN</name>
<proteinExistence type="predicted"/>
<dbReference type="PANTHER" id="PTHR31973:SF113">
    <property type="entry name" value="PROTEIN FAR1-RELATED SEQUENCE 5-LIKE"/>
    <property type="match status" value="1"/>
</dbReference>